<gene>
    <name evidence="5" type="ORF">PS712_04142</name>
</gene>
<feature type="domain" description="Baseplate J-like C-terminal" evidence="4">
    <location>
        <begin position="275"/>
        <end position="352"/>
    </location>
</feature>
<dbReference type="EMBL" id="CABVIB010000023">
    <property type="protein sequence ID" value="VVO19847.1"/>
    <property type="molecule type" value="Genomic_DNA"/>
</dbReference>
<evidence type="ECO:0000259" key="2">
    <source>
        <dbReference type="Pfam" id="PF04865"/>
    </source>
</evidence>
<organism evidence="5 6">
    <name type="scientific">Pseudomonas fluorescens</name>
    <dbReference type="NCBI Taxonomy" id="294"/>
    <lineage>
        <taxon>Bacteria</taxon>
        <taxon>Pseudomonadati</taxon>
        <taxon>Pseudomonadota</taxon>
        <taxon>Gammaproteobacteria</taxon>
        <taxon>Pseudomonadales</taxon>
        <taxon>Pseudomonadaceae</taxon>
        <taxon>Pseudomonas</taxon>
    </lineage>
</organism>
<reference evidence="5 6" key="1">
    <citation type="submission" date="2019-09" db="EMBL/GenBank/DDBJ databases">
        <authorList>
            <person name="Chandra G."/>
            <person name="Truman W A."/>
        </authorList>
    </citation>
    <scope>NUCLEOTIDE SEQUENCE [LARGE SCALE GENOMIC DNA]</scope>
    <source>
        <strain evidence="5">PS712</strain>
    </source>
</reference>
<dbReference type="PANTHER" id="PTHR37829:SF3">
    <property type="entry name" value="PROTEIN JAYE-RELATED"/>
    <property type="match status" value="1"/>
</dbReference>
<evidence type="ECO:0000256" key="1">
    <source>
        <dbReference type="ARBA" id="ARBA00038087"/>
    </source>
</evidence>
<dbReference type="Pfam" id="PF26078">
    <property type="entry name" value="Baseplate_J_M"/>
    <property type="match status" value="1"/>
</dbReference>
<sequence>MPFARPTLPELIDRVTTDISGRVTGVQSAVLRRSLLGILARSEAGAVHMLYGFLEWAAKQAIIDTAEKEYLERWAAIWKVFRKAADYATGAALLTGVVGSTVPAGMILQRQDGVQYRVLADGTFTGTTLQPTVVAVDAGAAGDAPAGTPLFLLSPVAGVQSTGAAATDIDGGLDVETDPQLLSRLLTRIRKPPHGGSESDYELWALEVPGVTRVWVYPLQMGAGTVTVLFVCDGETDIIPSPAKVAEVQAYIDDPARRPVTAEVFVAAPVADPLNMTVKLSPNTAAVQAAVRAEVADLIVRDSKPGSPTLISRLREAVSIAAGESDNAIVTPTADVAHAIGHMAIPGTITFSSF</sequence>
<feature type="domain" description="Baseplate protein J-like barrel" evidence="2">
    <location>
        <begin position="94"/>
        <end position="171"/>
    </location>
</feature>
<evidence type="ECO:0000259" key="4">
    <source>
        <dbReference type="Pfam" id="PF26079"/>
    </source>
</evidence>
<feature type="domain" description="Baseplate J-like central" evidence="3">
    <location>
        <begin position="193"/>
        <end position="268"/>
    </location>
</feature>
<dbReference type="RefSeq" id="WP_150704022.1">
    <property type="nucleotide sequence ID" value="NZ_CABVIB010000023.1"/>
</dbReference>
<proteinExistence type="inferred from homology"/>
<evidence type="ECO:0000313" key="6">
    <source>
        <dbReference type="Proteomes" id="UP000326018"/>
    </source>
</evidence>
<comment type="similarity">
    <text evidence="1">Belongs to the Mu gp47/PBSX XkdT family.</text>
</comment>
<dbReference type="InterPro" id="IPR006949">
    <property type="entry name" value="Barrel_Baseplate_J-like"/>
</dbReference>
<dbReference type="OrthoDB" id="7565172at2"/>
<accession>A0A5E7DQY0</accession>
<dbReference type="PANTHER" id="PTHR37829">
    <property type="entry name" value="PHAGE-LIKE ELEMENT PBSX PROTEIN XKDT"/>
    <property type="match status" value="1"/>
</dbReference>
<dbReference type="Pfam" id="PF04865">
    <property type="entry name" value="Baseplate_J"/>
    <property type="match status" value="1"/>
</dbReference>
<dbReference type="InterPro" id="IPR052399">
    <property type="entry name" value="Phage_Baseplate_Assmbl_Protein"/>
</dbReference>
<name>A0A5E7DQY0_PSEFL</name>
<evidence type="ECO:0000259" key="3">
    <source>
        <dbReference type="Pfam" id="PF26078"/>
    </source>
</evidence>
<dbReference type="Pfam" id="PF26079">
    <property type="entry name" value="Baseplate_J_C"/>
    <property type="match status" value="1"/>
</dbReference>
<dbReference type="Proteomes" id="UP000326018">
    <property type="component" value="Unassembled WGS sequence"/>
</dbReference>
<dbReference type="AlphaFoldDB" id="A0A5E7DQY0"/>
<evidence type="ECO:0000313" key="5">
    <source>
        <dbReference type="EMBL" id="VVO19847.1"/>
    </source>
</evidence>
<protein>
    <submittedName>
        <fullName evidence="5">Uncharacterized protein</fullName>
    </submittedName>
</protein>
<dbReference type="InterPro" id="IPR058530">
    <property type="entry name" value="Baseplate_J-like_C"/>
</dbReference>
<dbReference type="InterPro" id="IPR058531">
    <property type="entry name" value="Baseplate_J_M"/>
</dbReference>